<name>A0A382CMD8_9ZZZZ</name>
<sequence length="58" mass="6386">VHAECIGPIGNNHRRYLCKAGSAATTNPKVFRAQIDTGSTSKKLPRIFTRDLLCAKCR</sequence>
<organism evidence="1">
    <name type="scientific">marine metagenome</name>
    <dbReference type="NCBI Taxonomy" id="408172"/>
    <lineage>
        <taxon>unclassified sequences</taxon>
        <taxon>metagenomes</taxon>
        <taxon>ecological metagenomes</taxon>
    </lineage>
</organism>
<dbReference type="AlphaFoldDB" id="A0A382CMD8"/>
<dbReference type="EMBL" id="UINC01035089">
    <property type="protein sequence ID" value="SVB26942.1"/>
    <property type="molecule type" value="Genomic_DNA"/>
</dbReference>
<proteinExistence type="predicted"/>
<gene>
    <name evidence="1" type="ORF">METZ01_LOCUS179796</name>
</gene>
<accession>A0A382CMD8</accession>
<reference evidence="1" key="1">
    <citation type="submission" date="2018-05" db="EMBL/GenBank/DDBJ databases">
        <authorList>
            <person name="Lanie J.A."/>
            <person name="Ng W.-L."/>
            <person name="Kazmierczak K.M."/>
            <person name="Andrzejewski T.M."/>
            <person name="Davidsen T.M."/>
            <person name="Wayne K.J."/>
            <person name="Tettelin H."/>
            <person name="Glass J.I."/>
            <person name="Rusch D."/>
            <person name="Podicherti R."/>
            <person name="Tsui H.-C.T."/>
            <person name="Winkler M.E."/>
        </authorList>
    </citation>
    <scope>NUCLEOTIDE SEQUENCE</scope>
</reference>
<feature type="non-terminal residue" evidence="1">
    <location>
        <position position="1"/>
    </location>
</feature>
<protein>
    <submittedName>
        <fullName evidence="1">Uncharacterized protein</fullName>
    </submittedName>
</protein>
<evidence type="ECO:0000313" key="1">
    <source>
        <dbReference type="EMBL" id="SVB26942.1"/>
    </source>
</evidence>